<feature type="signal peptide" evidence="1">
    <location>
        <begin position="1"/>
        <end position="24"/>
    </location>
</feature>
<dbReference type="SUPFAM" id="SSF63825">
    <property type="entry name" value="YWTD domain"/>
    <property type="match status" value="1"/>
</dbReference>
<evidence type="ECO:0000256" key="1">
    <source>
        <dbReference type="SAM" id="SignalP"/>
    </source>
</evidence>
<evidence type="ECO:0000313" key="2">
    <source>
        <dbReference type="EMBL" id="GGC23541.1"/>
    </source>
</evidence>
<name>A0ABQ1LEF9_9SPHI</name>
<feature type="chain" id="PRO_5046258107" description="Photosynthesis system II assembly factor Ycf48/Hcf136-like domain-containing protein" evidence="1">
    <location>
        <begin position="25"/>
        <end position="703"/>
    </location>
</feature>
<gene>
    <name evidence="2" type="ORF">GCM10011386_14340</name>
</gene>
<dbReference type="InterPro" id="IPR013211">
    <property type="entry name" value="LVIVD"/>
</dbReference>
<dbReference type="InterPro" id="IPR051200">
    <property type="entry name" value="Host-pathogen_enzymatic-act"/>
</dbReference>
<dbReference type="PANTHER" id="PTHR47197">
    <property type="entry name" value="PROTEIN NIRF"/>
    <property type="match status" value="1"/>
</dbReference>
<proteinExistence type="predicted"/>
<comment type="caution">
    <text evidence="2">The sequence shown here is derived from an EMBL/GenBank/DDBJ whole genome shotgun (WGS) entry which is preliminary data.</text>
</comment>
<dbReference type="Gene3D" id="2.130.10.10">
    <property type="entry name" value="YVTN repeat-like/Quinoprotein amine dehydrogenase"/>
    <property type="match status" value="2"/>
</dbReference>
<sequence>MKEMIKRIGLLVALLGCLEANVSAQQPLDSTVVSETILPHFKKWTVNEIVKGGRIDAIRQLEDGVILCATRGANRGQLFISENYGITWRFLAKPTDHDITCIAETGNRDEFYVLTGYAEVFRTLDGGRNWSLVKTLTENKNKDGYAAAYAIMYTSNGTLLVTDTDSNGGHIYRSTDKGETWTDKGAVGKKGLYRLEKVGNGLVVNGWDGAIYKSIDDGETWNHVQQLTDTALFATTYSGLARLLQGDQAGNVYRSTNLGDAWEKCAKLEGAADDFVDIGYGATYYGTYTDSKCVYLTLNGGTSWWSLGTLPTVEGDWLDHGITVETPDSIITLSGTNKGFMVRSAFAKAFVQETVAKVNGNYREIDAARKIPFQSAIVGSLVDVTELNEPEDIVTHNGFAYIPCRDGNNVAIIDYRNPQKPVLVHSLRDPDILDAFSVALKGDYLYVLSMTNCRISVYDVRDPNHPAKISAITVGGPGSYLDYYHSNYTRLRKIWIDGDYAYITHSSESKVYILDIRKPERPEIISSFHTGDGAFAALVHNEVLYLAAYGPGSSLITVDVRDKVHPVISSKIHDPDLLKGTCALAIKDDALYVVAYNAGTFWSFDIAEPLSPKISDYIRDPDMRGPGRIAIKDDNAYVLNSINHSLAIIDIKDADKPVIRSYMQDKSLFRVVYGISIDGDLLLLAGRDASNFVVIDLKQVASL</sequence>
<organism evidence="2 3">
    <name type="scientific">Parapedobacter defluvii</name>
    <dbReference type="NCBI Taxonomy" id="2045106"/>
    <lineage>
        <taxon>Bacteria</taxon>
        <taxon>Pseudomonadati</taxon>
        <taxon>Bacteroidota</taxon>
        <taxon>Sphingobacteriia</taxon>
        <taxon>Sphingobacteriales</taxon>
        <taxon>Sphingobacteriaceae</taxon>
        <taxon>Parapedobacter</taxon>
    </lineage>
</organism>
<dbReference type="RefSeq" id="WP_229717462.1">
    <property type="nucleotide sequence ID" value="NZ_BMIK01000003.1"/>
</dbReference>
<dbReference type="PANTHER" id="PTHR47197:SF3">
    <property type="entry name" value="DIHYDRO-HEME D1 DEHYDROGENASE"/>
    <property type="match status" value="1"/>
</dbReference>
<dbReference type="EMBL" id="BMIK01000003">
    <property type="protein sequence ID" value="GGC23541.1"/>
    <property type="molecule type" value="Genomic_DNA"/>
</dbReference>
<dbReference type="CDD" id="cd15482">
    <property type="entry name" value="Sialidase_non-viral"/>
    <property type="match status" value="1"/>
</dbReference>
<dbReference type="SUPFAM" id="SSF50969">
    <property type="entry name" value="YVTN repeat-like/Quinoprotein amine dehydrogenase"/>
    <property type="match status" value="1"/>
</dbReference>
<keyword evidence="1" id="KW-0732">Signal</keyword>
<keyword evidence="3" id="KW-1185">Reference proteome</keyword>
<dbReference type="InterPro" id="IPR015943">
    <property type="entry name" value="WD40/YVTN_repeat-like_dom_sf"/>
</dbReference>
<evidence type="ECO:0008006" key="4">
    <source>
        <dbReference type="Google" id="ProtNLM"/>
    </source>
</evidence>
<evidence type="ECO:0000313" key="3">
    <source>
        <dbReference type="Proteomes" id="UP000597338"/>
    </source>
</evidence>
<reference evidence="3" key="1">
    <citation type="journal article" date="2019" name="Int. J. Syst. Evol. Microbiol.">
        <title>The Global Catalogue of Microorganisms (GCM) 10K type strain sequencing project: providing services to taxonomists for standard genome sequencing and annotation.</title>
        <authorList>
            <consortium name="The Broad Institute Genomics Platform"/>
            <consortium name="The Broad Institute Genome Sequencing Center for Infectious Disease"/>
            <person name="Wu L."/>
            <person name="Ma J."/>
        </authorList>
    </citation>
    <scope>NUCLEOTIDE SEQUENCE [LARGE SCALE GENOMIC DNA]</scope>
    <source>
        <strain evidence="3">CGMCC 1.15342</strain>
    </source>
</reference>
<dbReference type="Pfam" id="PF08309">
    <property type="entry name" value="LVIVD"/>
    <property type="match status" value="2"/>
</dbReference>
<dbReference type="Proteomes" id="UP000597338">
    <property type="component" value="Unassembled WGS sequence"/>
</dbReference>
<protein>
    <recommendedName>
        <fullName evidence="4">Photosynthesis system II assembly factor Ycf48/Hcf136-like domain-containing protein</fullName>
    </recommendedName>
</protein>
<dbReference type="SUPFAM" id="SSF110296">
    <property type="entry name" value="Oligoxyloglucan reducing end-specific cellobiohydrolase"/>
    <property type="match status" value="2"/>
</dbReference>
<accession>A0ABQ1LEF9</accession>
<dbReference type="InterPro" id="IPR011044">
    <property type="entry name" value="Quino_amine_DH_bsu"/>
</dbReference>